<proteinExistence type="predicted"/>
<feature type="region of interest" description="Disordered" evidence="2">
    <location>
        <begin position="381"/>
        <end position="403"/>
    </location>
</feature>
<sequence>MDTINPATVRKPVFRPLQPRAAAALDFNDDSDDEDNDFLSADYKAQRKTTLDLVDFFKNAPPPPPAPSLPPVTVEDKKKKTLLQRLRKRKSGSLNGSSGSSNRASLLGLPTSSVGGGVGSTVSAASGATATLPNGKKYVMIAVDYKDSTPGAGASTSTAPRTPTPNLTQIPSVAVITSALATTVTGGSNSPPRRYSPTNSKRQSRGSDDGTPVTGSTLLGSSNMMHTTFDSGNHHHQTTAPSGSAGDTRRSIIIQAGGGEGSSFILDHSPFLLDSFALDTDFIMPSSLGAKDSKVTGVTTSSTGTSTMTDAGQQHRRTQSQRSGINQSTDGGVSRRGTNKVTFNIAGHQQGTTIDEDPVSKALAQRISNHKAQLLKNQGLLSDDGADSANESGHESTPKKVPEVTLPKPISRKKVRHVQIQTQHCIMRPMYTQTEPMETLSRDLEVKEFSTQTSEGSCEMGTSTELDAMETASVATSTATTVVGSVQNIMTAARATSKVATLVASLSQPPTPIAGVSSSLFPKGTATTTAMSTTSTETLVPSTSQLTSSEHEELLLLRQKNAALQAQVTTLQRDLAAEMRARTRTAVAMQDTRDKFEMLSAIAYKKIKEMIFQRHVLEMEVRELRTQVDMHAAENAAVSAAGGTMEVI</sequence>
<dbReference type="OrthoDB" id="2289096at2759"/>
<keyword evidence="1" id="KW-0175">Coiled coil</keyword>
<dbReference type="EMBL" id="JAAAIN010000520">
    <property type="protein sequence ID" value="KAG0313361.1"/>
    <property type="molecule type" value="Genomic_DNA"/>
</dbReference>
<gene>
    <name evidence="3" type="ORF">BGZ97_010249</name>
</gene>
<dbReference type="AlphaFoldDB" id="A0A9P6UPA0"/>
<reference evidence="3" key="1">
    <citation type="journal article" date="2020" name="Fungal Divers.">
        <title>Resolving the Mortierellaceae phylogeny through synthesis of multi-gene phylogenetics and phylogenomics.</title>
        <authorList>
            <person name="Vandepol N."/>
            <person name="Liber J."/>
            <person name="Desiro A."/>
            <person name="Na H."/>
            <person name="Kennedy M."/>
            <person name="Barry K."/>
            <person name="Grigoriev I.V."/>
            <person name="Miller A.N."/>
            <person name="O'Donnell K."/>
            <person name="Stajich J.E."/>
            <person name="Bonito G."/>
        </authorList>
    </citation>
    <scope>NUCLEOTIDE SEQUENCE</scope>
    <source>
        <strain evidence="3">NVP60</strain>
    </source>
</reference>
<comment type="caution">
    <text evidence="3">The sequence shown here is derived from an EMBL/GenBank/DDBJ whole genome shotgun (WGS) entry which is preliminary data.</text>
</comment>
<feature type="compositionally biased region" description="Polar residues" evidence="2">
    <location>
        <begin position="320"/>
        <end position="331"/>
    </location>
</feature>
<organism evidence="3 4">
    <name type="scientific">Linnemannia gamsii</name>
    <dbReference type="NCBI Taxonomy" id="64522"/>
    <lineage>
        <taxon>Eukaryota</taxon>
        <taxon>Fungi</taxon>
        <taxon>Fungi incertae sedis</taxon>
        <taxon>Mucoromycota</taxon>
        <taxon>Mortierellomycotina</taxon>
        <taxon>Mortierellomycetes</taxon>
        <taxon>Mortierellales</taxon>
        <taxon>Mortierellaceae</taxon>
        <taxon>Linnemannia</taxon>
    </lineage>
</organism>
<feature type="compositionally biased region" description="Polar residues" evidence="2">
    <location>
        <begin position="182"/>
        <end position="201"/>
    </location>
</feature>
<feature type="compositionally biased region" description="Polar residues" evidence="2">
    <location>
        <begin position="213"/>
        <end position="231"/>
    </location>
</feature>
<protein>
    <submittedName>
        <fullName evidence="3">Uncharacterized protein</fullName>
    </submittedName>
</protein>
<feature type="compositionally biased region" description="Low complexity" evidence="2">
    <location>
        <begin position="295"/>
        <end position="310"/>
    </location>
</feature>
<feature type="compositionally biased region" description="Basic and acidic residues" evidence="2">
    <location>
        <begin position="392"/>
        <end position="402"/>
    </location>
</feature>
<evidence type="ECO:0000313" key="3">
    <source>
        <dbReference type="EMBL" id="KAG0313361.1"/>
    </source>
</evidence>
<feature type="region of interest" description="Disordered" evidence="2">
    <location>
        <begin position="288"/>
        <end position="338"/>
    </location>
</feature>
<feature type="compositionally biased region" description="Low complexity" evidence="2">
    <location>
        <begin position="92"/>
        <end position="108"/>
    </location>
</feature>
<feature type="compositionally biased region" description="Basic residues" evidence="2">
    <location>
        <begin position="79"/>
        <end position="91"/>
    </location>
</feature>
<accession>A0A9P6UPA0</accession>
<feature type="coiled-coil region" evidence="1">
    <location>
        <begin position="554"/>
        <end position="581"/>
    </location>
</feature>
<name>A0A9P6UPA0_9FUNG</name>
<evidence type="ECO:0000256" key="1">
    <source>
        <dbReference type="SAM" id="Coils"/>
    </source>
</evidence>
<feature type="region of interest" description="Disordered" evidence="2">
    <location>
        <begin position="55"/>
        <end position="108"/>
    </location>
</feature>
<feature type="compositionally biased region" description="Pro residues" evidence="2">
    <location>
        <begin position="60"/>
        <end position="70"/>
    </location>
</feature>
<feature type="region of interest" description="Disordered" evidence="2">
    <location>
        <begin position="182"/>
        <end position="247"/>
    </location>
</feature>
<evidence type="ECO:0000313" key="4">
    <source>
        <dbReference type="Proteomes" id="UP000823405"/>
    </source>
</evidence>
<evidence type="ECO:0000256" key="2">
    <source>
        <dbReference type="SAM" id="MobiDB-lite"/>
    </source>
</evidence>
<keyword evidence="4" id="KW-1185">Reference proteome</keyword>
<dbReference type="Proteomes" id="UP000823405">
    <property type="component" value="Unassembled WGS sequence"/>
</dbReference>